<evidence type="ECO:0000256" key="1">
    <source>
        <dbReference type="SAM" id="MobiDB-lite"/>
    </source>
</evidence>
<dbReference type="EMBL" id="CM004467">
    <property type="protein sequence ID" value="OCT97384.1"/>
    <property type="molecule type" value="Genomic_DNA"/>
</dbReference>
<name>A0A974I0Q6_XENLA</name>
<organism evidence="2 3">
    <name type="scientific">Xenopus laevis</name>
    <name type="common">African clawed frog</name>
    <dbReference type="NCBI Taxonomy" id="8355"/>
    <lineage>
        <taxon>Eukaryota</taxon>
        <taxon>Metazoa</taxon>
        <taxon>Chordata</taxon>
        <taxon>Craniata</taxon>
        <taxon>Vertebrata</taxon>
        <taxon>Euteleostomi</taxon>
        <taxon>Amphibia</taxon>
        <taxon>Batrachia</taxon>
        <taxon>Anura</taxon>
        <taxon>Pipoidea</taxon>
        <taxon>Pipidae</taxon>
        <taxon>Xenopodinae</taxon>
        <taxon>Xenopus</taxon>
        <taxon>Xenopus</taxon>
    </lineage>
</organism>
<evidence type="ECO:0000313" key="3">
    <source>
        <dbReference type="Proteomes" id="UP000694892"/>
    </source>
</evidence>
<dbReference type="Proteomes" id="UP000694892">
    <property type="component" value="Chromosome 1S"/>
</dbReference>
<feature type="region of interest" description="Disordered" evidence="1">
    <location>
        <begin position="1"/>
        <end position="33"/>
    </location>
</feature>
<dbReference type="AlphaFoldDB" id="A0A974I0Q6"/>
<gene>
    <name evidence="2" type="ORF">XELAEV_18009606mg</name>
</gene>
<reference evidence="3" key="1">
    <citation type="journal article" date="2016" name="Nature">
        <title>Genome evolution in the allotetraploid frog Xenopus laevis.</title>
        <authorList>
            <person name="Session A.M."/>
            <person name="Uno Y."/>
            <person name="Kwon T."/>
            <person name="Chapman J.A."/>
            <person name="Toyoda A."/>
            <person name="Takahashi S."/>
            <person name="Fukui A."/>
            <person name="Hikosaka A."/>
            <person name="Suzuki A."/>
            <person name="Kondo M."/>
            <person name="van Heeringen S.J."/>
            <person name="Quigley I."/>
            <person name="Heinz S."/>
            <person name="Ogino H."/>
            <person name="Ochi H."/>
            <person name="Hellsten U."/>
            <person name="Lyons J.B."/>
            <person name="Simakov O."/>
            <person name="Putnam N."/>
            <person name="Stites J."/>
            <person name="Kuroki Y."/>
            <person name="Tanaka T."/>
            <person name="Michiue T."/>
            <person name="Watanabe M."/>
            <person name="Bogdanovic O."/>
            <person name="Lister R."/>
            <person name="Georgiou G."/>
            <person name="Paranjpe S.S."/>
            <person name="van Kruijsbergen I."/>
            <person name="Shu S."/>
            <person name="Carlson J."/>
            <person name="Kinoshita T."/>
            <person name="Ohta Y."/>
            <person name="Mawaribuchi S."/>
            <person name="Jenkins J."/>
            <person name="Grimwood J."/>
            <person name="Schmutz J."/>
            <person name="Mitros T."/>
            <person name="Mozaffari S.V."/>
            <person name="Suzuki Y."/>
            <person name="Haramoto Y."/>
            <person name="Yamamoto T.S."/>
            <person name="Takagi C."/>
            <person name="Heald R."/>
            <person name="Miller K."/>
            <person name="Haudenschild C."/>
            <person name="Kitzman J."/>
            <person name="Nakayama T."/>
            <person name="Izutsu Y."/>
            <person name="Robert J."/>
            <person name="Fortriede J."/>
            <person name="Burns K."/>
            <person name="Lotay V."/>
            <person name="Karimi K."/>
            <person name="Yasuoka Y."/>
            <person name="Dichmann D.S."/>
            <person name="Flajnik M.F."/>
            <person name="Houston D.W."/>
            <person name="Shendure J."/>
            <person name="DuPasquier L."/>
            <person name="Vize P.D."/>
            <person name="Zorn A.M."/>
            <person name="Ito M."/>
            <person name="Marcotte E.M."/>
            <person name="Wallingford J.B."/>
            <person name="Ito Y."/>
            <person name="Asashima M."/>
            <person name="Ueno N."/>
            <person name="Matsuda Y."/>
            <person name="Veenstra G.J."/>
            <person name="Fujiyama A."/>
            <person name="Harland R.M."/>
            <person name="Taira M."/>
            <person name="Rokhsar D.S."/>
        </authorList>
    </citation>
    <scope>NUCLEOTIDE SEQUENCE [LARGE SCALE GENOMIC DNA]</scope>
    <source>
        <strain evidence="3">J</strain>
    </source>
</reference>
<proteinExistence type="predicted"/>
<protein>
    <submittedName>
        <fullName evidence="2">Uncharacterized protein</fullName>
    </submittedName>
</protein>
<evidence type="ECO:0000313" key="2">
    <source>
        <dbReference type="EMBL" id="OCT97384.1"/>
    </source>
</evidence>
<accession>A0A974I0Q6</accession>
<sequence>MYSASTSRPTSMQSESRTRPLSSLSKCEVSNTNESNCFTRGCNILSMYSLMGSVSEPNLTLLVSPVDC</sequence>